<dbReference type="AlphaFoldDB" id="B9T9L5"/>
<evidence type="ECO:0000313" key="2">
    <source>
        <dbReference type="Proteomes" id="UP000008311"/>
    </source>
</evidence>
<protein>
    <submittedName>
        <fullName evidence="1">Uncharacterized protein</fullName>
    </submittedName>
</protein>
<dbReference type="Proteomes" id="UP000008311">
    <property type="component" value="Unassembled WGS sequence"/>
</dbReference>
<dbReference type="EMBL" id="EQ975398">
    <property type="protein sequence ID" value="EEF27451.1"/>
    <property type="molecule type" value="Genomic_DNA"/>
</dbReference>
<sequence>MANLCNDVQSFRRYRVIDHAGRSAHQGHCAADLEGYPIFMTRWGCQLFPVVRRRSVGMLIDASKFPLVWMRLNAPGTDPTASPFAEFELLLARKELFVLLNDEGLDKGEHEHSPEERKQTSLWMKRHNSELRAFVKAGIYIEPNTAKRLAAKAFARVYQKFWGYPMLTVATKDEALVLARMLLLGEQTDAWPH</sequence>
<dbReference type="InParanoid" id="B9T9L5"/>
<accession>B9T9L5</accession>
<gene>
    <name evidence="1" type="ORF">RCOM_0005100</name>
</gene>
<proteinExistence type="predicted"/>
<evidence type="ECO:0000313" key="1">
    <source>
        <dbReference type="EMBL" id="EEF27451.1"/>
    </source>
</evidence>
<keyword evidence="2" id="KW-1185">Reference proteome</keyword>
<name>B9T9L5_RICCO</name>
<organism evidence="1 2">
    <name type="scientific">Ricinus communis</name>
    <name type="common">Castor bean</name>
    <dbReference type="NCBI Taxonomy" id="3988"/>
    <lineage>
        <taxon>Eukaryota</taxon>
        <taxon>Viridiplantae</taxon>
        <taxon>Streptophyta</taxon>
        <taxon>Embryophyta</taxon>
        <taxon>Tracheophyta</taxon>
        <taxon>Spermatophyta</taxon>
        <taxon>Magnoliopsida</taxon>
        <taxon>eudicotyledons</taxon>
        <taxon>Gunneridae</taxon>
        <taxon>Pentapetalae</taxon>
        <taxon>rosids</taxon>
        <taxon>fabids</taxon>
        <taxon>Malpighiales</taxon>
        <taxon>Euphorbiaceae</taxon>
        <taxon>Acalyphoideae</taxon>
        <taxon>Acalypheae</taxon>
        <taxon>Ricinus</taxon>
    </lineage>
</organism>
<reference evidence="2" key="1">
    <citation type="journal article" date="2010" name="Nat. Biotechnol.">
        <title>Draft genome sequence of the oilseed species Ricinus communis.</title>
        <authorList>
            <person name="Chan A.P."/>
            <person name="Crabtree J."/>
            <person name="Zhao Q."/>
            <person name="Lorenzi H."/>
            <person name="Orvis J."/>
            <person name="Puiu D."/>
            <person name="Melake-Berhan A."/>
            <person name="Jones K.M."/>
            <person name="Redman J."/>
            <person name="Chen G."/>
            <person name="Cahoon E.B."/>
            <person name="Gedil M."/>
            <person name="Stanke M."/>
            <person name="Haas B.J."/>
            <person name="Wortman J.R."/>
            <person name="Fraser-Liggett C.M."/>
            <person name="Ravel J."/>
            <person name="Rabinowicz P.D."/>
        </authorList>
    </citation>
    <scope>NUCLEOTIDE SEQUENCE [LARGE SCALE GENOMIC DNA]</scope>
    <source>
        <strain evidence="2">cv. Hale</strain>
    </source>
</reference>